<dbReference type="AlphaFoldDB" id="A0A2T1NF04"/>
<protein>
    <recommendedName>
        <fullName evidence="3">Calcium-binding protein</fullName>
    </recommendedName>
</protein>
<dbReference type="RefSeq" id="WP_106678384.1">
    <property type="nucleotide sequence ID" value="NZ_JACHWV010000007.1"/>
</dbReference>
<reference evidence="1 2" key="1">
    <citation type="submission" date="2018-03" db="EMBL/GenBank/DDBJ databases">
        <title>Mesoflavibacter sp. HG37 and Mesoflavibacter sp. HG96 sp.nov., two marine bacteria isolated from seawater of Western Pacific Ocean.</title>
        <authorList>
            <person name="Cheng H."/>
            <person name="Wu Y.-H."/>
            <person name="Guo L.-L."/>
            <person name="Xu X.-W."/>
        </authorList>
    </citation>
    <scope>NUCLEOTIDE SEQUENCE [LARGE SCALE GENOMIC DNA]</scope>
    <source>
        <strain evidence="1 2">KCTC 42117</strain>
    </source>
</reference>
<comment type="caution">
    <text evidence="1">The sequence shown here is derived from an EMBL/GenBank/DDBJ whole genome shotgun (WGS) entry which is preliminary data.</text>
</comment>
<gene>
    <name evidence="1" type="ORF">C7H61_06960</name>
</gene>
<evidence type="ECO:0000313" key="2">
    <source>
        <dbReference type="Proteomes" id="UP000238430"/>
    </source>
</evidence>
<accession>A0A2T1NF04</accession>
<proteinExistence type="predicted"/>
<organism evidence="1 2">
    <name type="scientific">Mesoflavibacter zeaxanthinifaciens subsp. sabulilitoris</name>
    <dbReference type="NCBI Taxonomy" id="1520893"/>
    <lineage>
        <taxon>Bacteria</taxon>
        <taxon>Pseudomonadati</taxon>
        <taxon>Bacteroidota</taxon>
        <taxon>Flavobacteriia</taxon>
        <taxon>Flavobacteriales</taxon>
        <taxon>Flavobacteriaceae</taxon>
        <taxon>Mesoflavibacter</taxon>
    </lineage>
</organism>
<evidence type="ECO:0008006" key="3">
    <source>
        <dbReference type="Google" id="ProtNLM"/>
    </source>
</evidence>
<sequence length="315" mass="34771">MRKIVALSILCLSLFNCDDGDIITSELEFDETFEACGDLVIFKTNTSQSLSLQITGSNFVMNDLIEVIEHPDNPNRLQLSNTEYTQADVGGNRTFRYRSYASSTDGIFCNDVPPDNIQITEDYSSSGDFTFFVALAEDDNDGIPAYLEDLNGNGDLNDDDTDGDGIPNYMDVDDDGDNVLTVSEGVTFEDGMTLADLDANALDTDGDGIPNYRDNDDDDDGVLTINEENATTQDNNPTNDITNPNAGPDYLNDEVFDTLLATSYRQHTVYDTFTITMTAYNIDFGSFQYQTYDFGTLTQATDVDLSTSRTLQPEL</sequence>
<name>A0A2T1NF04_9FLAO</name>
<dbReference type="OrthoDB" id="1159446at2"/>
<evidence type="ECO:0000313" key="1">
    <source>
        <dbReference type="EMBL" id="PSG90989.1"/>
    </source>
</evidence>
<dbReference type="Proteomes" id="UP000238430">
    <property type="component" value="Unassembled WGS sequence"/>
</dbReference>
<dbReference type="EMBL" id="PXOT01000022">
    <property type="protein sequence ID" value="PSG90989.1"/>
    <property type="molecule type" value="Genomic_DNA"/>
</dbReference>
<keyword evidence="2" id="KW-1185">Reference proteome</keyword>